<dbReference type="InterPro" id="IPR011877">
    <property type="entry name" value="Ribokinase"/>
</dbReference>
<dbReference type="EMBL" id="CP033896">
    <property type="protein sequence ID" value="AZA13903.1"/>
    <property type="molecule type" value="Genomic_DNA"/>
</dbReference>
<feature type="binding site" evidence="12">
    <location>
        <begin position="236"/>
        <end position="241"/>
    </location>
    <ligand>
        <name>ATP</name>
        <dbReference type="ChEBI" id="CHEBI:30616"/>
    </ligand>
</feature>
<keyword evidence="15" id="KW-1185">Reference proteome</keyword>
<comment type="similarity">
    <text evidence="12">Belongs to the carbohydrate kinase PfkB family. Ribokinase subfamily.</text>
</comment>
<keyword evidence="12" id="KW-0963">Cytoplasm</keyword>
<dbReference type="EC" id="2.7.1.15" evidence="2 12"/>
<comment type="caution">
    <text evidence="12">Lacks conserved residue(s) required for the propagation of feature annotation.</text>
</comment>
<dbReference type="AlphaFoldDB" id="A0A3G6J806"/>
<dbReference type="HAMAP" id="MF_01987">
    <property type="entry name" value="Ribokinase"/>
    <property type="match status" value="1"/>
</dbReference>
<dbReference type="InterPro" id="IPR002139">
    <property type="entry name" value="Ribo/fructo_kinase"/>
</dbReference>
<comment type="activity regulation">
    <text evidence="12">Activated by a monovalent cation that binds near, but not in, the active site. The most likely occupant of the site in vivo is potassium. Ion binding induces a conformational change that may alter substrate affinity.</text>
</comment>
<proteinExistence type="inferred from homology"/>
<evidence type="ECO:0000256" key="2">
    <source>
        <dbReference type="ARBA" id="ARBA00012035"/>
    </source>
</evidence>
<keyword evidence="9 12" id="KW-0460">Magnesium</keyword>
<evidence type="ECO:0000313" key="14">
    <source>
        <dbReference type="EMBL" id="AZA13903.1"/>
    </source>
</evidence>
<evidence type="ECO:0000256" key="7">
    <source>
        <dbReference type="ARBA" id="ARBA00022777"/>
    </source>
</evidence>
<gene>
    <name evidence="12 14" type="primary">rbsK</name>
    <name evidence="14" type="ORF">CCHOA_07555</name>
</gene>
<name>A0A3G6J806_9CORY</name>
<dbReference type="GO" id="GO:0005829">
    <property type="term" value="C:cytosol"/>
    <property type="evidence" value="ECO:0007669"/>
    <property type="project" value="TreeGrafter"/>
</dbReference>
<sequence length="320" mass="32146">MPGSFKAMSASSIVVVGSLNADLTLQVERHPHPGETLLAHTMSQSPGGKGANQAVAARLQGAEVAFVGAVGDDDYAAVALRMLHESGVDCAAVTTISDTSTGLAVITLDAAAENSIIVVPGANANITPAQVTAASDTITDAAVVIVQGEIPAAAIARTYQVMCESPHSTPRLVVNLAPVIDVDWEVLLAADPLVANEHEAGLLLRQLGNDTNFDDASPAAIAAALVDCGVKSVVITLGAAGAVVSHPAAGLDATHVASPKVKAVDTTGAGDAFVGALAAQLATSDDLLAAVRHAVRVAAFAVTGHGAQTSYPRQGDELPQ</sequence>
<comment type="function">
    <text evidence="12">Catalyzes the phosphorylation of ribose at O-5 in a reaction requiring ATP and magnesium. The resulting D-ribose-5-phosphate can then be used either for sythesis of nucleotides, histidine, and tryptophan, or as a component of the pentose phosphate pathway.</text>
</comment>
<evidence type="ECO:0000313" key="15">
    <source>
        <dbReference type="Proteomes" id="UP000269019"/>
    </source>
</evidence>
<keyword evidence="4 12" id="KW-0808">Transferase</keyword>
<dbReference type="UniPathway" id="UPA00916">
    <property type="reaction ID" value="UER00889"/>
</dbReference>
<accession>A0A3G6J806</accession>
<keyword evidence="7 12" id="KW-0418">Kinase</keyword>
<comment type="subcellular location">
    <subcellularLocation>
        <location evidence="12">Cytoplasm</location>
    </subcellularLocation>
</comment>
<feature type="binding site" evidence="12">
    <location>
        <position position="306"/>
    </location>
    <ligand>
        <name>K(+)</name>
        <dbReference type="ChEBI" id="CHEBI:29103"/>
    </ligand>
</feature>
<keyword evidence="6 12" id="KW-0547">Nucleotide-binding</keyword>
<dbReference type="SUPFAM" id="SSF53613">
    <property type="entry name" value="Ribokinase-like"/>
    <property type="match status" value="1"/>
</dbReference>
<feature type="domain" description="Carbohydrate kinase PfkB" evidence="13">
    <location>
        <begin position="12"/>
        <end position="312"/>
    </location>
</feature>
<dbReference type="CDD" id="cd01174">
    <property type="entry name" value="ribokinase"/>
    <property type="match status" value="1"/>
</dbReference>
<dbReference type="KEGG" id="ccho:CCHOA_07555"/>
<dbReference type="GO" id="GO:0019303">
    <property type="term" value="P:D-ribose catabolic process"/>
    <property type="evidence" value="ECO:0007669"/>
    <property type="project" value="UniProtKB-UniRule"/>
</dbReference>
<dbReference type="GO" id="GO:0046872">
    <property type="term" value="F:metal ion binding"/>
    <property type="evidence" value="ECO:0007669"/>
    <property type="project" value="UniProtKB-KW"/>
</dbReference>
<comment type="catalytic activity">
    <reaction evidence="12">
        <text>D-ribose + ATP = D-ribose 5-phosphate + ADP + H(+)</text>
        <dbReference type="Rhea" id="RHEA:13697"/>
        <dbReference type="ChEBI" id="CHEBI:15378"/>
        <dbReference type="ChEBI" id="CHEBI:30616"/>
        <dbReference type="ChEBI" id="CHEBI:47013"/>
        <dbReference type="ChEBI" id="CHEBI:78346"/>
        <dbReference type="ChEBI" id="CHEBI:456216"/>
        <dbReference type="EC" id="2.7.1.15"/>
    </reaction>
</comment>
<feature type="binding site" evidence="12">
    <location>
        <position position="149"/>
    </location>
    <ligand>
        <name>substrate</name>
    </ligand>
</feature>
<dbReference type="PROSITE" id="PS00584">
    <property type="entry name" value="PFKB_KINASES_2"/>
    <property type="match status" value="1"/>
</dbReference>
<feature type="binding site" evidence="12">
    <location>
        <position position="304"/>
    </location>
    <ligand>
        <name>K(+)</name>
        <dbReference type="ChEBI" id="CHEBI:29103"/>
    </ligand>
</feature>
<keyword evidence="8 12" id="KW-0067">ATP-binding</keyword>
<dbReference type="PANTHER" id="PTHR10584:SF166">
    <property type="entry name" value="RIBOKINASE"/>
    <property type="match status" value="1"/>
</dbReference>
<dbReference type="Pfam" id="PF00294">
    <property type="entry name" value="PfkB"/>
    <property type="match status" value="1"/>
</dbReference>
<evidence type="ECO:0000256" key="5">
    <source>
        <dbReference type="ARBA" id="ARBA00022723"/>
    </source>
</evidence>
<evidence type="ECO:0000256" key="12">
    <source>
        <dbReference type="HAMAP-Rule" id="MF_01987"/>
    </source>
</evidence>
<comment type="pathway">
    <text evidence="12">Carbohydrate metabolism; D-ribose degradation; D-ribose 5-phosphate from beta-D-ribopyranose: step 2/2.</text>
</comment>
<feature type="binding site" evidence="12">
    <location>
        <position position="265"/>
    </location>
    <ligand>
        <name>K(+)</name>
        <dbReference type="ChEBI" id="CHEBI:29103"/>
    </ligand>
</feature>
<dbReference type="GO" id="GO:0004747">
    <property type="term" value="F:ribokinase activity"/>
    <property type="evidence" value="ECO:0007669"/>
    <property type="project" value="UniProtKB-UniRule"/>
</dbReference>
<dbReference type="Gene3D" id="3.40.1190.20">
    <property type="match status" value="1"/>
</dbReference>
<feature type="binding site" evidence="12">
    <location>
        <position position="271"/>
    </location>
    <ligand>
        <name>substrate</name>
    </ligand>
</feature>
<dbReference type="Proteomes" id="UP000269019">
    <property type="component" value="Chromosome"/>
</dbReference>
<evidence type="ECO:0000256" key="3">
    <source>
        <dbReference type="ARBA" id="ARBA00016943"/>
    </source>
</evidence>
<feature type="active site" description="Proton acceptor" evidence="12">
    <location>
        <position position="271"/>
    </location>
</feature>
<evidence type="ECO:0000256" key="1">
    <source>
        <dbReference type="ARBA" id="ARBA00005380"/>
    </source>
</evidence>
<feature type="binding site" evidence="12">
    <location>
        <position position="267"/>
    </location>
    <ligand>
        <name>K(+)</name>
        <dbReference type="ChEBI" id="CHEBI:29103"/>
    </ligand>
</feature>
<dbReference type="PRINTS" id="PR00990">
    <property type="entry name" value="RIBOKINASE"/>
</dbReference>
<dbReference type="InterPro" id="IPR011611">
    <property type="entry name" value="PfkB_dom"/>
</dbReference>
<feature type="binding site" evidence="12">
    <location>
        <begin position="48"/>
        <end position="52"/>
    </location>
    <ligand>
        <name>substrate</name>
    </ligand>
</feature>
<feature type="binding site" evidence="12">
    <location>
        <begin position="20"/>
        <end position="22"/>
    </location>
    <ligand>
        <name>substrate</name>
    </ligand>
</feature>
<comment type="subunit">
    <text evidence="12">Homodimer.</text>
</comment>
<comment type="similarity">
    <text evidence="1">Belongs to the carbohydrate kinase pfkB family.</text>
</comment>
<feature type="binding site" evidence="12">
    <location>
        <position position="301"/>
    </location>
    <ligand>
        <name>K(+)</name>
        <dbReference type="ChEBI" id="CHEBI:29103"/>
    </ligand>
</feature>
<evidence type="ECO:0000256" key="6">
    <source>
        <dbReference type="ARBA" id="ARBA00022741"/>
    </source>
</evidence>
<dbReference type="InterPro" id="IPR002173">
    <property type="entry name" value="Carboh/pur_kinase_PfkB_CS"/>
</dbReference>
<evidence type="ECO:0000256" key="9">
    <source>
        <dbReference type="ARBA" id="ARBA00022842"/>
    </source>
</evidence>
<evidence type="ECO:0000256" key="10">
    <source>
        <dbReference type="ARBA" id="ARBA00022958"/>
    </source>
</evidence>
<evidence type="ECO:0000259" key="13">
    <source>
        <dbReference type="Pfam" id="PF00294"/>
    </source>
</evidence>
<dbReference type="GO" id="GO:0005524">
    <property type="term" value="F:ATP binding"/>
    <property type="evidence" value="ECO:0007669"/>
    <property type="project" value="UniProtKB-UniRule"/>
</dbReference>
<feature type="binding site" evidence="12">
    <location>
        <position position="196"/>
    </location>
    <ligand>
        <name>ATP</name>
        <dbReference type="ChEBI" id="CHEBI:30616"/>
    </ligand>
</feature>
<keyword evidence="5 12" id="KW-0479">Metal-binding</keyword>
<evidence type="ECO:0000256" key="8">
    <source>
        <dbReference type="ARBA" id="ARBA00022840"/>
    </source>
</evidence>
<dbReference type="InterPro" id="IPR029056">
    <property type="entry name" value="Ribokinase-like"/>
</dbReference>
<keyword evidence="11 12" id="KW-0119">Carbohydrate metabolism</keyword>
<reference evidence="14 15" key="1">
    <citation type="submission" date="2018-11" db="EMBL/GenBank/DDBJ databases">
        <authorList>
            <person name="Kleinhagauer T."/>
            <person name="Glaeser S.P."/>
            <person name="Spergser J."/>
            <person name="Ruckert C."/>
            <person name="Kaempfer P."/>
            <person name="Busse H.-J."/>
        </authorList>
    </citation>
    <scope>NUCLEOTIDE SEQUENCE [LARGE SCALE GENOMIC DNA]</scope>
    <source>
        <strain evidence="14 15">200CH</strain>
    </source>
</reference>
<organism evidence="14 15">
    <name type="scientific">Corynebacterium choanae</name>
    <dbReference type="NCBI Taxonomy" id="1862358"/>
    <lineage>
        <taxon>Bacteria</taxon>
        <taxon>Bacillati</taxon>
        <taxon>Actinomycetota</taxon>
        <taxon>Actinomycetes</taxon>
        <taxon>Mycobacteriales</taxon>
        <taxon>Corynebacteriaceae</taxon>
        <taxon>Corynebacterium</taxon>
    </lineage>
</organism>
<evidence type="ECO:0000256" key="4">
    <source>
        <dbReference type="ARBA" id="ARBA00022679"/>
    </source>
</evidence>
<comment type="cofactor">
    <cofactor evidence="12">
        <name>Mg(2+)</name>
        <dbReference type="ChEBI" id="CHEBI:18420"/>
    </cofactor>
    <text evidence="12">Requires a divalent cation, most likely magnesium in vivo, as an electrophilic catalyst to aid phosphoryl group transfer. It is the chelate of the metal and the nucleotide that is the actual substrate.</text>
</comment>
<feature type="binding site" evidence="12">
    <location>
        <position position="310"/>
    </location>
    <ligand>
        <name>K(+)</name>
        <dbReference type="ChEBI" id="CHEBI:29103"/>
    </ligand>
</feature>
<evidence type="ECO:0000256" key="11">
    <source>
        <dbReference type="ARBA" id="ARBA00023277"/>
    </source>
</evidence>
<protein>
    <recommendedName>
        <fullName evidence="3 12">Ribokinase</fullName>
        <shortName evidence="12">RK</shortName>
        <ecNumber evidence="2 12">2.7.1.15</ecNumber>
    </recommendedName>
</protein>
<dbReference type="PANTHER" id="PTHR10584">
    <property type="entry name" value="SUGAR KINASE"/>
    <property type="match status" value="1"/>
</dbReference>
<feature type="binding site" evidence="12">
    <location>
        <begin position="270"/>
        <end position="271"/>
    </location>
    <ligand>
        <name>ATP</name>
        <dbReference type="ChEBI" id="CHEBI:30616"/>
    </ligand>
</feature>
<keyword evidence="10 12" id="KW-0630">Potassium</keyword>